<organism evidence="2">
    <name type="scientific">Eutreptiella gymnastica</name>
    <dbReference type="NCBI Taxonomy" id="73025"/>
    <lineage>
        <taxon>Eukaryota</taxon>
        <taxon>Discoba</taxon>
        <taxon>Euglenozoa</taxon>
        <taxon>Euglenida</taxon>
        <taxon>Spirocuta</taxon>
        <taxon>Euglenophyceae</taxon>
        <taxon>Eutreptiales</taxon>
        <taxon>Eutreptiaceae</taxon>
        <taxon>Eutreptiella</taxon>
    </lineage>
</organism>
<sequence length="118" mass="13408">MPECQCALLFAKGEETIGKPPFLPPSRWKLSSPPIPCKGSCPAHCASIQGKKIALYRCTPGCRIQRCEVAFIMQCACVWSPKHTQPQKHPQSQDRSKKQILGSKQWHDSQYYNEYQET</sequence>
<feature type="region of interest" description="Disordered" evidence="1">
    <location>
        <begin position="82"/>
        <end position="118"/>
    </location>
</feature>
<feature type="compositionally biased region" description="Polar residues" evidence="1">
    <location>
        <begin position="108"/>
        <end position="118"/>
    </location>
</feature>
<gene>
    <name evidence="2" type="ORF">EGYM00392_LOCUS19732</name>
</gene>
<dbReference type="AlphaFoldDB" id="A0A7S1ID33"/>
<reference evidence="2" key="1">
    <citation type="submission" date="2021-01" db="EMBL/GenBank/DDBJ databases">
        <authorList>
            <person name="Corre E."/>
            <person name="Pelletier E."/>
            <person name="Niang G."/>
            <person name="Scheremetjew M."/>
            <person name="Finn R."/>
            <person name="Kale V."/>
            <person name="Holt S."/>
            <person name="Cochrane G."/>
            <person name="Meng A."/>
            <person name="Brown T."/>
            <person name="Cohen L."/>
        </authorList>
    </citation>
    <scope>NUCLEOTIDE SEQUENCE</scope>
    <source>
        <strain evidence="2">NIES-381</strain>
    </source>
</reference>
<name>A0A7S1ID33_9EUGL</name>
<evidence type="ECO:0000256" key="1">
    <source>
        <dbReference type="SAM" id="MobiDB-lite"/>
    </source>
</evidence>
<dbReference type="EMBL" id="HBGA01053619">
    <property type="protein sequence ID" value="CAD9008638.1"/>
    <property type="molecule type" value="Transcribed_RNA"/>
</dbReference>
<protein>
    <submittedName>
        <fullName evidence="2">Uncharacterized protein</fullName>
    </submittedName>
</protein>
<accession>A0A7S1ID33</accession>
<proteinExistence type="predicted"/>
<evidence type="ECO:0000313" key="2">
    <source>
        <dbReference type="EMBL" id="CAD9008638.1"/>
    </source>
</evidence>